<gene>
    <name evidence="2" type="ORF">LCGC14_1445400</name>
</gene>
<accession>A0A0F9JJD6</accession>
<dbReference type="Pfam" id="PF01906">
    <property type="entry name" value="YbjQ_1"/>
    <property type="match status" value="1"/>
</dbReference>
<keyword evidence="1" id="KW-0812">Transmembrane</keyword>
<dbReference type="InterPro" id="IPR002765">
    <property type="entry name" value="UPF0145_YbjQ-like"/>
</dbReference>
<reference evidence="2" key="1">
    <citation type="journal article" date="2015" name="Nature">
        <title>Complex archaea that bridge the gap between prokaryotes and eukaryotes.</title>
        <authorList>
            <person name="Spang A."/>
            <person name="Saw J.H."/>
            <person name="Jorgensen S.L."/>
            <person name="Zaremba-Niedzwiedzka K."/>
            <person name="Martijn J."/>
            <person name="Lind A.E."/>
            <person name="van Eijk R."/>
            <person name="Schleper C."/>
            <person name="Guy L."/>
            <person name="Ettema T.J."/>
        </authorList>
    </citation>
    <scope>NUCLEOTIDE SEQUENCE</scope>
</reference>
<dbReference type="PANTHER" id="PTHR34068">
    <property type="entry name" value="UPF0145 PROTEIN YBJQ"/>
    <property type="match status" value="1"/>
</dbReference>
<sequence>MLWELWQVWLFLFLLALGFVVGRLRERAHFRSLERREADFSDVGIVSLKTVTEPATVSNATLVTGDAVIATDYFKGVAAKLRNIVGGELRSYETLMRRARREATLRLLARARELGATEVWNVRYETSNILSASSRSPAVSVEVFAYGTAVVRR</sequence>
<dbReference type="EMBL" id="LAZR01009902">
    <property type="protein sequence ID" value="KKM69974.1"/>
    <property type="molecule type" value="Genomic_DNA"/>
</dbReference>
<keyword evidence="1" id="KW-1133">Transmembrane helix</keyword>
<organism evidence="2">
    <name type="scientific">marine sediment metagenome</name>
    <dbReference type="NCBI Taxonomy" id="412755"/>
    <lineage>
        <taxon>unclassified sequences</taxon>
        <taxon>metagenomes</taxon>
        <taxon>ecological metagenomes</taxon>
    </lineage>
</organism>
<dbReference type="AlphaFoldDB" id="A0A0F9JJD6"/>
<evidence type="ECO:0008006" key="3">
    <source>
        <dbReference type="Google" id="ProtNLM"/>
    </source>
</evidence>
<name>A0A0F9JJD6_9ZZZZ</name>
<dbReference type="Gene3D" id="3.30.110.70">
    <property type="entry name" value="Hypothetical protein apc22750. Chain B"/>
    <property type="match status" value="1"/>
</dbReference>
<feature type="transmembrane region" description="Helical" evidence="1">
    <location>
        <begin position="6"/>
        <end position="24"/>
    </location>
</feature>
<protein>
    <recommendedName>
        <fullName evidence="3">YbjQ family protein</fullName>
    </recommendedName>
</protein>
<keyword evidence="1" id="KW-0472">Membrane</keyword>
<comment type="caution">
    <text evidence="2">The sequence shown here is derived from an EMBL/GenBank/DDBJ whole genome shotgun (WGS) entry which is preliminary data.</text>
</comment>
<proteinExistence type="predicted"/>
<evidence type="ECO:0000313" key="2">
    <source>
        <dbReference type="EMBL" id="KKM69974.1"/>
    </source>
</evidence>
<evidence type="ECO:0000256" key="1">
    <source>
        <dbReference type="SAM" id="Phobius"/>
    </source>
</evidence>
<dbReference type="InterPro" id="IPR035439">
    <property type="entry name" value="UPF0145_dom_sf"/>
</dbReference>
<dbReference type="SUPFAM" id="SSF117782">
    <property type="entry name" value="YbjQ-like"/>
    <property type="match status" value="1"/>
</dbReference>